<sequence length="51" mass="5489">MSDAGLYFDTATRVGVLVGFVTSCTRARISASDSASSVFLSVVDMKRREID</sequence>
<dbReference type="AlphaFoldDB" id="A0AAD2Q2A4"/>
<protein>
    <submittedName>
        <fullName evidence="1">Uncharacterized protein</fullName>
    </submittedName>
</protein>
<evidence type="ECO:0000313" key="2">
    <source>
        <dbReference type="Proteomes" id="UP001295794"/>
    </source>
</evidence>
<evidence type="ECO:0000313" key="1">
    <source>
        <dbReference type="EMBL" id="CAK5268225.1"/>
    </source>
</evidence>
<proteinExistence type="predicted"/>
<accession>A0AAD2Q2A4</accession>
<dbReference type="EMBL" id="CAVNYO010000138">
    <property type="protein sequence ID" value="CAK5268225.1"/>
    <property type="molecule type" value="Genomic_DNA"/>
</dbReference>
<dbReference type="Proteomes" id="UP001295794">
    <property type="component" value="Unassembled WGS sequence"/>
</dbReference>
<comment type="caution">
    <text evidence="1">The sequence shown here is derived from an EMBL/GenBank/DDBJ whole genome shotgun (WGS) entry which is preliminary data.</text>
</comment>
<name>A0AAD2Q2A4_9AGAR</name>
<organism evidence="1 2">
    <name type="scientific">Mycena citricolor</name>
    <dbReference type="NCBI Taxonomy" id="2018698"/>
    <lineage>
        <taxon>Eukaryota</taxon>
        <taxon>Fungi</taxon>
        <taxon>Dikarya</taxon>
        <taxon>Basidiomycota</taxon>
        <taxon>Agaricomycotina</taxon>
        <taxon>Agaricomycetes</taxon>
        <taxon>Agaricomycetidae</taxon>
        <taxon>Agaricales</taxon>
        <taxon>Marasmiineae</taxon>
        <taxon>Mycenaceae</taxon>
        <taxon>Mycena</taxon>
    </lineage>
</organism>
<gene>
    <name evidence="1" type="ORF">MYCIT1_LOCUS11337</name>
</gene>
<keyword evidence="2" id="KW-1185">Reference proteome</keyword>
<reference evidence="1" key="1">
    <citation type="submission" date="2023-11" db="EMBL/GenBank/DDBJ databases">
        <authorList>
            <person name="De Vega J J."/>
            <person name="De Vega J J."/>
        </authorList>
    </citation>
    <scope>NUCLEOTIDE SEQUENCE</scope>
</reference>